<dbReference type="Pfam" id="PF14273">
    <property type="entry name" value="DUF4360"/>
    <property type="match status" value="1"/>
</dbReference>
<sequence>MASVVPAAAGARLVRGPDGAKVEVVSVNGSGCPAGTVNAYLTQDTNQIRLGYSDFAARTGPDSNLPDLRRNCQVSLKMHMPEGFTYGIVSASHLGYALIQEGANAVVKVEYSFRGTPSPFRHTVNGPIDDIWWFPVPPPIDSPTWKPCDEDRPLRINSELRIHPGTSDPSKVNFISMDSLEEGPHHVYALAWKTCP</sequence>
<dbReference type="PANTHER" id="PTHR38847:SF1">
    <property type="entry name" value="PSEUDOURIDINE SYNTHASE RSUA_RLUA-LIKE DOMAIN-CONTAINING PROTEIN"/>
    <property type="match status" value="1"/>
</dbReference>
<protein>
    <submittedName>
        <fullName evidence="1">Uncharacterized protein DUF4360</fullName>
    </submittedName>
</protein>
<gene>
    <name evidence="1" type="ORF">BZB76_0547</name>
</gene>
<proteinExistence type="predicted"/>
<comment type="caution">
    <text evidence="1">The sequence shown here is derived from an EMBL/GenBank/DDBJ whole genome shotgun (WGS) entry which is preliminary data.</text>
</comment>
<evidence type="ECO:0000313" key="1">
    <source>
        <dbReference type="EMBL" id="RKS79106.1"/>
    </source>
</evidence>
<dbReference type="InterPro" id="IPR025649">
    <property type="entry name" value="DUF4360"/>
</dbReference>
<dbReference type="PANTHER" id="PTHR38847">
    <property type="match status" value="1"/>
</dbReference>
<reference evidence="1 2" key="1">
    <citation type="submission" date="2018-10" db="EMBL/GenBank/DDBJ databases">
        <title>Genomic Encyclopedia of Archaeal and Bacterial Type Strains, Phase II (KMG-II): from individual species to whole genera.</title>
        <authorList>
            <person name="Goeker M."/>
        </authorList>
    </citation>
    <scope>NUCLEOTIDE SEQUENCE [LARGE SCALE GENOMIC DNA]</scope>
    <source>
        <strain evidence="1 2">DSM 43383</strain>
    </source>
</reference>
<accession>A0A495QYV5</accession>
<organism evidence="1 2">
    <name type="scientific">Actinomadura pelletieri DSM 43383</name>
    <dbReference type="NCBI Taxonomy" id="1120940"/>
    <lineage>
        <taxon>Bacteria</taxon>
        <taxon>Bacillati</taxon>
        <taxon>Actinomycetota</taxon>
        <taxon>Actinomycetes</taxon>
        <taxon>Streptosporangiales</taxon>
        <taxon>Thermomonosporaceae</taxon>
        <taxon>Actinomadura</taxon>
    </lineage>
</organism>
<dbReference type="AlphaFoldDB" id="A0A495QYV5"/>
<dbReference type="Proteomes" id="UP000274601">
    <property type="component" value="Unassembled WGS sequence"/>
</dbReference>
<keyword evidence="2" id="KW-1185">Reference proteome</keyword>
<evidence type="ECO:0000313" key="2">
    <source>
        <dbReference type="Proteomes" id="UP000274601"/>
    </source>
</evidence>
<dbReference type="EMBL" id="RBWU01000001">
    <property type="protein sequence ID" value="RKS79106.1"/>
    <property type="molecule type" value="Genomic_DNA"/>
</dbReference>
<name>A0A495QYV5_9ACTN</name>